<accession>A0A501X124</accession>
<dbReference type="GO" id="GO:0003700">
    <property type="term" value="F:DNA-binding transcription factor activity"/>
    <property type="evidence" value="ECO:0007669"/>
    <property type="project" value="InterPro"/>
</dbReference>
<evidence type="ECO:0000259" key="4">
    <source>
        <dbReference type="PROSITE" id="PS50949"/>
    </source>
</evidence>
<dbReference type="EMBL" id="VFRP01000002">
    <property type="protein sequence ID" value="TPE53036.1"/>
    <property type="molecule type" value="Genomic_DNA"/>
</dbReference>
<dbReference type="RefSeq" id="WP_140452657.1">
    <property type="nucleotide sequence ID" value="NZ_VFRP01000002.1"/>
</dbReference>
<dbReference type="Pfam" id="PF07702">
    <property type="entry name" value="UTRA"/>
    <property type="match status" value="1"/>
</dbReference>
<dbReference type="SMART" id="SM00345">
    <property type="entry name" value="HTH_GNTR"/>
    <property type="match status" value="1"/>
</dbReference>
<dbReference type="PRINTS" id="PR00035">
    <property type="entry name" value="HTHGNTR"/>
</dbReference>
<dbReference type="AlphaFoldDB" id="A0A501X124"/>
<dbReference type="InterPro" id="IPR036388">
    <property type="entry name" value="WH-like_DNA-bd_sf"/>
</dbReference>
<dbReference type="SMART" id="SM00866">
    <property type="entry name" value="UTRA"/>
    <property type="match status" value="1"/>
</dbReference>
<dbReference type="OrthoDB" id="9808698at2"/>
<name>A0A501X124_9RHOB</name>
<evidence type="ECO:0000256" key="1">
    <source>
        <dbReference type="ARBA" id="ARBA00023015"/>
    </source>
</evidence>
<evidence type="ECO:0000313" key="5">
    <source>
        <dbReference type="EMBL" id="TPE53036.1"/>
    </source>
</evidence>
<organism evidence="5 6">
    <name type="scientific">Amaricoccus solimangrovi</name>
    <dbReference type="NCBI Taxonomy" id="2589815"/>
    <lineage>
        <taxon>Bacteria</taxon>
        <taxon>Pseudomonadati</taxon>
        <taxon>Pseudomonadota</taxon>
        <taxon>Alphaproteobacteria</taxon>
        <taxon>Rhodobacterales</taxon>
        <taxon>Paracoccaceae</taxon>
        <taxon>Amaricoccus</taxon>
    </lineage>
</organism>
<protein>
    <submittedName>
        <fullName evidence="5">UTRA domain-containing protein</fullName>
    </submittedName>
</protein>
<dbReference type="InterPro" id="IPR036390">
    <property type="entry name" value="WH_DNA-bd_sf"/>
</dbReference>
<dbReference type="PROSITE" id="PS50949">
    <property type="entry name" value="HTH_GNTR"/>
    <property type="match status" value="1"/>
</dbReference>
<dbReference type="Gene3D" id="1.10.10.10">
    <property type="entry name" value="Winged helix-like DNA-binding domain superfamily/Winged helix DNA-binding domain"/>
    <property type="match status" value="1"/>
</dbReference>
<dbReference type="CDD" id="cd07377">
    <property type="entry name" value="WHTH_GntR"/>
    <property type="match status" value="1"/>
</dbReference>
<dbReference type="InterPro" id="IPR011663">
    <property type="entry name" value="UTRA"/>
</dbReference>
<evidence type="ECO:0000256" key="3">
    <source>
        <dbReference type="ARBA" id="ARBA00023163"/>
    </source>
</evidence>
<dbReference type="InterPro" id="IPR050679">
    <property type="entry name" value="Bact_HTH_transcr_reg"/>
</dbReference>
<dbReference type="PANTHER" id="PTHR44846">
    <property type="entry name" value="MANNOSYL-D-GLYCERATE TRANSPORT/METABOLISM SYSTEM REPRESSOR MNGR-RELATED"/>
    <property type="match status" value="1"/>
</dbReference>
<dbReference type="SUPFAM" id="SSF64288">
    <property type="entry name" value="Chorismate lyase-like"/>
    <property type="match status" value="1"/>
</dbReference>
<dbReference type="InterPro" id="IPR028978">
    <property type="entry name" value="Chorismate_lyase_/UTRA_dom_sf"/>
</dbReference>
<dbReference type="PANTHER" id="PTHR44846:SF16">
    <property type="entry name" value="TRANSCRIPTIONAL REGULATOR PHNF-RELATED"/>
    <property type="match status" value="1"/>
</dbReference>
<dbReference type="Pfam" id="PF00392">
    <property type="entry name" value="GntR"/>
    <property type="match status" value="1"/>
</dbReference>
<proteinExistence type="predicted"/>
<dbReference type="Gene3D" id="3.40.1410.10">
    <property type="entry name" value="Chorismate lyase-like"/>
    <property type="match status" value="1"/>
</dbReference>
<comment type="caution">
    <text evidence="5">The sequence shown here is derived from an EMBL/GenBank/DDBJ whole genome shotgun (WGS) entry which is preliminary data.</text>
</comment>
<dbReference type="Proteomes" id="UP000319255">
    <property type="component" value="Unassembled WGS sequence"/>
</dbReference>
<evidence type="ECO:0000313" key="6">
    <source>
        <dbReference type="Proteomes" id="UP000319255"/>
    </source>
</evidence>
<reference evidence="5 6" key="1">
    <citation type="submission" date="2019-06" db="EMBL/GenBank/DDBJ databases">
        <title>A novel bacterium of genus Amaricoccus, isolated from marine sediment.</title>
        <authorList>
            <person name="Huang H."/>
            <person name="Mo K."/>
            <person name="Hu Y."/>
        </authorList>
    </citation>
    <scope>NUCLEOTIDE SEQUENCE [LARGE SCALE GENOMIC DNA]</scope>
    <source>
        <strain evidence="5 6">HB172011</strain>
    </source>
</reference>
<sequence>MTTTTKHRAIHAELLGRILSGAWPPGAAIPHEAELAREFAVTRPTIARALADLVGDGLIERRRRAGSRVAERRPAEAVLRIPLIREEIEAEGRAYGYRLLSRERVETPPAAIGAVVGPDPALRLLCLHSADGAPYQFEDRWINLATAPAAETADFERVSPNEWLVEAMPFSRAEQALTAEAASPAEADRLAIGEGAPVFVITRSTWLDEAPVTRARLVHPGARFRLIARDRGPAA</sequence>
<dbReference type="GO" id="GO:0003677">
    <property type="term" value="F:DNA binding"/>
    <property type="evidence" value="ECO:0007669"/>
    <property type="project" value="UniProtKB-KW"/>
</dbReference>
<keyword evidence="6" id="KW-1185">Reference proteome</keyword>
<keyword evidence="3" id="KW-0804">Transcription</keyword>
<keyword evidence="2" id="KW-0238">DNA-binding</keyword>
<keyword evidence="1" id="KW-0805">Transcription regulation</keyword>
<evidence type="ECO:0000256" key="2">
    <source>
        <dbReference type="ARBA" id="ARBA00023125"/>
    </source>
</evidence>
<dbReference type="InterPro" id="IPR000524">
    <property type="entry name" value="Tscrpt_reg_HTH_GntR"/>
</dbReference>
<feature type="domain" description="HTH gntR-type" evidence="4">
    <location>
        <begin position="4"/>
        <end position="72"/>
    </location>
</feature>
<gene>
    <name evidence="5" type="ORF">FJM51_03145</name>
</gene>
<dbReference type="SUPFAM" id="SSF46785">
    <property type="entry name" value="Winged helix' DNA-binding domain"/>
    <property type="match status" value="1"/>
</dbReference>